<gene>
    <name evidence="2" type="ORF">BD289DRAFT_482675</name>
</gene>
<name>A0A2T3A893_9PEZI</name>
<reference evidence="2 3" key="1">
    <citation type="journal article" date="2018" name="Mycol. Prog.">
        <title>Coniella lustricola, a new species from submerged detritus.</title>
        <authorList>
            <person name="Raudabaugh D.B."/>
            <person name="Iturriaga T."/>
            <person name="Carver A."/>
            <person name="Mondo S."/>
            <person name="Pangilinan J."/>
            <person name="Lipzen A."/>
            <person name="He G."/>
            <person name="Amirebrahimi M."/>
            <person name="Grigoriev I.V."/>
            <person name="Miller A.N."/>
        </authorList>
    </citation>
    <scope>NUCLEOTIDE SEQUENCE [LARGE SCALE GENOMIC DNA]</scope>
    <source>
        <strain evidence="2 3">B22-T-1</strain>
    </source>
</reference>
<dbReference type="EMBL" id="KZ678441">
    <property type="protein sequence ID" value="PSR85566.1"/>
    <property type="molecule type" value="Genomic_DNA"/>
</dbReference>
<dbReference type="AlphaFoldDB" id="A0A2T3A893"/>
<proteinExistence type="predicted"/>
<keyword evidence="3" id="KW-1185">Reference proteome</keyword>
<accession>A0A2T3A893</accession>
<evidence type="ECO:0000256" key="1">
    <source>
        <dbReference type="SAM" id="MobiDB-lite"/>
    </source>
</evidence>
<dbReference type="Proteomes" id="UP000241462">
    <property type="component" value="Unassembled WGS sequence"/>
</dbReference>
<dbReference type="PANTHER" id="PTHR47256">
    <property type="entry name" value="ZN(II)2CYS6 TRANSCRIPTION FACTOR (EUROFUNG)-RELATED"/>
    <property type="match status" value="1"/>
</dbReference>
<dbReference type="PANTHER" id="PTHR47256:SF1">
    <property type="entry name" value="ZN(II)2CYS6 TRANSCRIPTION FACTOR (EUROFUNG)"/>
    <property type="match status" value="1"/>
</dbReference>
<dbReference type="CDD" id="cd12148">
    <property type="entry name" value="fungal_TF_MHR"/>
    <property type="match status" value="1"/>
</dbReference>
<dbReference type="OrthoDB" id="10261408at2759"/>
<evidence type="ECO:0000313" key="3">
    <source>
        <dbReference type="Proteomes" id="UP000241462"/>
    </source>
</evidence>
<organism evidence="2 3">
    <name type="scientific">Coniella lustricola</name>
    <dbReference type="NCBI Taxonomy" id="2025994"/>
    <lineage>
        <taxon>Eukaryota</taxon>
        <taxon>Fungi</taxon>
        <taxon>Dikarya</taxon>
        <taxon>Ascomycota</taxon>
        <taxon>Pezizomycotina</taxon>
        <taxon>Sordariomycetes</taxon>
        <taxon>Sordariomycetidae</taxon>
        <taxon>Diaporthales</taxon>
        <taxon>Schizoparmaceae</taxon>
        <taxon>Coniella</taxon>
    </lineage>
</organism>
<sequence length="226" mass="24440">MARQPVSYPTLGPMEAGQTSLGMIFHPDMALWQSLHTDSAPGTSNTNQKSSVPENEASRTTASNAAGTGTEFLWDKRLHNVNISRWTEVAVSNEFAAKAMSLYLQTDHPLFGLFDADLFLNDLTSGQLNFCSPLLVNALLCWACQAYANFQPEATGLCQRFYLIAKQQWQSNKVHTITAVAASMFLSIAATCLGDDELSAQFLQEGCVMGKSLGLFGASDAGSAKQ</sequence>
<protein>
    <recommendedName>
        <fullName evidence="4">Transcription factor domain-containing protein</fullName>
    </recommendedName>
</protein>
<evidence type="ECO:0000313" key="2">
    <source>
        <dbReference type="EMBL" id="PSR85566.1"/>
    </source>
</evidence>
<dbReference type="InterPro" id="IPR053187">
    <property type="entry name" value="Notoamide_regulator"/>
</dbReference>
<dbReference type="InParanoid" id="A0A2T3A893"/>
<evidence type="ECO:0008006" key="4">
    <source>
        <dbReference type="Google" id="ProtNLM"/>
    </source>
</evidence>
<feature type="region of interest" description="Disordered" evidence="1">
    <location>
        <begin position="36"/>
        <end position="64"/>
    </location>
</feature>